<feature type="domain" description="Thioredoxin" evidence="1">
    <location>
        <begin position="44"/>
        <end position="185"/>
    </location>
</feature>
<dbReference type="Proteomes" id="UP000289437">
    <property type="component" value="Unassembled WGS sequence"/>
</dbReference>
<dbReference type="PANTHER" id="PTHR42852:SF17">
    <property type="entry name" value="THIOREDOXIN-LIKE PROTEIN HI_1115"/>
    <property type="match status" value="1"/>
</dbReference>
<dbReference type="Pfam" id="PF08534">
    <property type="entry name" value="Redoxin"/>
    <property type="match status" value="1"/>
</dbReference>
<dbReference type="RefSeq" id="WP_128915618.1">
    <property type="nucleotide sequence ID" value="NZ_RDSM01000006.1"/>
</dbReference>
<reference evidence="3" key="2">
    <citation type="submission" date="2019-02" db="EMBL/GenBank/DDBJ databases">
        <title>Granulicella sibirica sp. nov., a psychrotolerant acidobacterium isolated from an organic soil layer in forested tundra, West Siberia.</title>
        <authorList>
            <person name="Oshkin I.Y."/>
            <person name="Kulichevskaya I.S."/>
            <person name="Rijpstra W.I.C."/>
            <person name="Sinninghe Damste J.S."/>
            <person name="Rakitin A.L."/>
            <person name="Ravin N.V."/>
            <person name="Dedysh S.N."/>
        </authorList>
    </citation>
    <scope>NUCLEOTIDE SEQUENCE [LARGE SCALE GENOMIC DNA]</scope>
    <source>
        <strain evidence="3">AF10</strain>
    </source>
</reference>
<dbReference type="GO" id="GO:0016491">
    <property type="term" value="F:oxidoreductase activity"/>
    <property type="evidence" value="ECO:0007669"/>
    <property type="project" value="InterPro"/>
</dbReference>
<dbReference type="PROSITE" id="PS51352">
    <property type="entry name" value="THIOREDOXIN_2"/>
    <property type="match status" value="1"/>
</dbReference>
<dbReference type="AlphaFoldDB" id="A0A4Q0SXA5"/>
<dbReference type="InterPro" id="IPR013740">
    <property type="entry name" value="Redoxin"/>
</dbReference>
<gene>
    <name evidence="2" type="ORF">GRAN_5048</name>
</gene>
<dbReference type="OrthoDB" id="25753at2"/>
<dbReference type="CDD" id="cd02966">
    <property type="entry name" value="TlpA_like_family"/>
    <property type="match status" value="1"/>
</dbReference>
<accession>A0A4Q0SXA5</accession>
<evidence type="ECO:0000259" key="1">
    <source>
        <dbReference type="PROSITE" id="PS51352"/>
    </source>
</evidence>
<dbReference type="PANTHER" id="PTHR42852">
    <property type="entry name" value="THIOL:DISULFIDE INTERCHANGE PROTEIN DSBE"/>
    <property type="match status" value="1"/>
</dbReference>
<name>A0A4Q0SXA5_9BACT</name>
<keyword evidence="3" id="KW-1185">Reference proteome</keyword>
<reference evidence="2 3" key="1">
    <citation type="submission" date="2018-11" db="EMBL/GenBank/DDBJ databases">
        <authorList>
            <person name="Mardanov A.V."/>
            <person name="Ravin N.V."/>
            <person name="Dedysh S.N."/>
        </authorList>
    </citation>
    <scope>NUCLEOTIDE SEQUENCE [LARGE SCALE GENOMIC DNA]</scope>
    <source>
        <strain evidence="2 3">AF10</strain>
    </source>
</reference>
<dbReference type="EMBL" id="RDSM01000006">
    <property type="protein sequence ID" value="RXH54079.1"/>
    <property type="molecule type" value="Genomic_DNA"/>
</dbReference>
<proteinExistence type="predicted"/>
<evidence type="ECO:0000313" key="3">
    <source>
        <dbReference type="Proteomes" id="UP000289437"/>
    </source>
</evidence>
<organism evidence="2 3">
    <name type="scientific">Granulicella sibirica</name>
    <dbReference type="NCBI Taxonomy" id="2479048"/>
    <lineage>
        <taxon>Bacteria</taxon>
        <taxon>Pseudomonadati</taxon>
        <taxon>Acidobacteriota</taxon>
        <taxon>Terriglobia</taxon>
        <taxon>Terriglobales</taxon>
        <taxon>Acidobacteriaceae</taxon>
        <taxon>Granulicella</taxon>
    </lineage>
</organism>
<dbReference type="InterPro" id="IPR036249">
    <property type="entry name" value="Thioredoxin-like_sf"/>
</dbReference>
<sequence>MPTILRRVVLALLTLTVLSIIIGFVFLKFVVHKIASNEQPPQLAYNPQSAPDLVYRTLDGVPLHLSSTKGKVVFLDLWGTWCIQCIAEMPTVQKLYDHYRNDPNVEFLIVSRMDSPTAVRSYARRNHLNLPFYLTHDDDIPPSMQLHQFPSTFLYDRDGRMVAKHTAAADWSAPSVIAFIDQLKSR</sequence>
<dbReference type="InterPro" id="IPR050553">
    <property type="entry name" value="Thioredoxin_ResA/DsbE_sf"/>
</dbReference>
<dbReference type="SUPFAM" id="SSF52833">
    <property type="entry name" value="Thioredoxin-like"/>
    <property type="match status" value="1"/>
</dbReference>
<dbReference type="InterPro" id="IPR013766">
    <property type="entry name" value="Thioredoxin_domain"/>
</dbReference>
<evidence type="ECO:0000313" key="2">
    <source>
        <dbReference type="EMBL" id="RXH54079.1"/>
    </source>
</evidence>
<dbReference type="Gene3D" id="3.40.30.10">
    <property type="entry name" value="Glutaredoxin"/>
    <property type="match status" value="1"/>
</dbReference>
<protein>
    <submittedName>
        <fullName evidence="2">Thioredoxin family protein</fullName>
    </submittedName>
</protein>
<comment type="caution">
    <text evidence="2">The sequence shown here is derived from an EMBL/GenBank/DDBJ whole genome shotgun (WGS) entry which is preliminary data.</text>
</comment>